<dbReference type="InterPro" id="IPR005123">
    <property type="entry name" value="Oxoglu/Fe-dep_dioxygenase_dom"/>
</dbReference>
<reference evidence="10 11" key="1">
    <citation type="journal article" date="2014" name="Science">
        <title>Plant genetics. Early allopolyploid evolution in the post-Neolithic Brassica napus oilseed genome.</title>
        <authorList>
            <person name="Chalhoub B."/>
            <person name="Denoeud F."/>
            <person name="Liu S."/>
            <person name="Parkin I.A."/>
            <person name="Tang H."/>
            <person name="Wang X."/>
            <person name="Chiquet J."/>
            <person name="Belcram H."/>
            <person name="Tong C."/>
            <person name="Samans B."/>
            <person name="Correa M."/>
            <person name="Da Silva C."/>
            <person name="Just J."/>
            <person name="Falentin C."/>
            <person name="Koh C.S."/>
            <person name="Le Clainche I."/>
            <person name="Bernard M."/>
            <person name="Bento P."/>
            <person name="Noel B."/>
            <person name="Labadie K."/>
            <person name="Alberti A."/>
            <person name="Charles M."/>
            <person name="Arnaud D."/>
            <person name="Guo H."/>
            <person name="Daviaud C."/>
            <person name="Alamery S."/>
            <person name="Jabbari K."/>
            <person name="Zhao M."/>
            <person name="Edger P.P."/>
            <person name="Chelaifa H."/>
            <person name="Tack D."/>
            <person name="Lassalle G."/>
            <person name="Mestiri I."/>
            <person name="Schnel N."/>
            <person name="Le Paslier M.C."/>
            <person name="Fan G."/>
            <person name="Renault V."/>
            <person name="Bayer P.E."/>
            <person name="Golicz A.A."/>
            <person name="Manoli S."/>
            <person name="Lee T.H."/>
            <person name="Thi V.H."/>
            <person name="Chalabi S."/>
            <person name="Hu Q."/>
            <person name="Fan C."/>
            <person name="Tollenaere R."/>
            <person name="Lu Y."/>
            <person name="Battail C."/>
            <person name="Shen J."/>
            <person name="Sidebottom C.H."/>
            <person name="Wang X."/>
            <person name="Canaguier A."/>
            <person name="Chauveau A."/>
            <person name="Berard A."/>
            <person name="Deniot G."/>
            <person name="Guan M."/>
            <person name="Liu Z."/>
            <person name="Sun F."/>
            <person name="Lim Y.P."/>
            <person name="Lyons E."/>
            <person name="Town C.D."/>
            <person name="Bancroft I."/>
            <person name="Wang X."/>
            <person name="Meng J."/>
            <person name="Ma J."/>
            <person name="Pires J.C."/>
            <person name="King G.J."/>
            <person name="Brunel D."/>
            <person name="Delourme R."/>
            <person name="Renard M."/>
            <person name="Aury J.M."/>
            <person name="Adams K.L."/>
            <person name="Batley J."/>
            <person name="Snowdon R.J."/>
            <person name="Tost J."/>
            <person name="Edwards D."/>
            <person name="Zhou Y."/>
            <person name="Hua W."/>
            <person name="Sharpe A.G."/>
            <person name="Paterson A.H."/>
            <person name="Guan C."/>
            <person name="Wincker P."/>
        </authorList>
    </citation>
    <scope>NUCLEOTIDE SEQUENCE [LARGE SCALE GENOMIC DNA]</scope>
    <source>
        <strain evidence="11">cv. Darmor-bzh</strain>
    </source>
</reference>
<evidence type="ECO:0000256" key="1">
    <source>
        <dbReference type="ARBA" id="ARBA00008056"/>
    </source>
</evidence>
<keyword evidence="4 7" id="KW-0560">Oxidoreductase</keyword>
<evidence type="ECO:0000256" key="3">
    <source>
        <dbReference type="ARBA" id="ARBA00022964"/>
    </source>
</evidence>
<comment type="similarity">
    <text evidence="1 7">Belongs to the iron/ascorbate-dependent oxidoreductase family.</text>
</comment>
<evidence type="ECO:0000313" key="9">
    <source>
        <dbReference type="EMBL" id="CAF2034998.1"/>
    </source>
</evidence>
<dbReference type="PaxDb" id="3708-A0A078G9S4"/>
<sequence>MDSDSLLPLSESLQLPVIDFSDQNLTPGTSKWDKVKADVRKALEDYGCFQAYVDKVSNIELDKSVYEAMEKLFDLPVQTKQRNVSSKPFHGYLSHNLYQSLGIEDANVAEKVNDFIQLLWPDHGNKSISEMMHKFSTQLVELDVMVRKMIMESFGVEKYLDEHLNSTNYLFRMMKYTAPPDDDVEETKLGLRSHTDKNIITILHQYEVDGLEIMTKDGKWIKVKPSQNSFIIMVGDSLCALLNGRLYSPYHRVMMVAKKTRYSTAMFSVPKSGVVIDSPEEVVDEEHPRMFKPFEYMDFLNFFHSEAGRRVESTLHAFCAL</sequence>
<evidence type="ECO:0000259" key="8">
    <source>
        <dbReference type="PROSITE" id="PS51471"/>
    </source>
</evidence>
<dbReference type="Pfam" id="PF14226">
    <property type="entry name" value="DIOX_N"/>
    <property type="match status" value="1"/>
</dbReference>
<evidence type="ECO:0000313" key="11">
    <source>
        <dbReference type="Proteomes" id="UP000028999"/>
    </source>
</evidence>
<dbReference type="Gramene" id="CDY22099">
    <property type="protein sequence ID" value="CDY22099"/>
    <property type="gene ID" value="GSBRNA2T00018485001"/>
</dbReference>
<dbReference type="AlphaFoldDB" id="A0A078G9S4"/>
<dbReference type="InterPro" id="IPR044861">
    <property type="entry name" value="IPNS-like_FE2OG_OXY"/>
</dbReference>
<dbReference type="SMR" id="A0A078G9S4"/>
<organism evidence="10 11">
    <name type="scientific">Brassica napus</name>
    <name type="common">Rape</name>
    <dbReference type="NCBI Taxonomy" id="3708"/>
    <lineage>
        <taxon>Eukaryota</taxon>
        <taxon>Viridiplantae</taxon>
        <taxon>Streptophyta</taxon>
        <taxon>Embryophyta</taxon>
        <taxon>Tracheophyta</taxon>
        <taxon>Spermatophyta</taxon>
        <taxon>Magnoliopsida</taxon>
        <taxon>eudicotyledons</taxon>
        <taxon>Gunneridae</taxon>
        <taxon>Pentapetalae</taxon>
        <taxon>rosids</taxon>
        <taxon>malvids</taxon>
        <taxon>Brassicales</taxon>
        <taxon>Brassicaceae</taxon>
        <taxon>Brassiceae</taxon>
        <taxon>Brassica</taxon>
    </lineage>
</organism>
<dbReference type="Gene3D" id="2.60.120.330">
    <property type="entry name" value="B-lactam Antibiotic, Isopenicillin N Synthase, Chain"/>
    <property type="match status" value="1"/>
</dbReference>
<dbReference type="Pfam" id="PF03171">
    <property type="entry name" value="2OG-FeII_Oxy"/>
    <property type="match status" value="1"/>
</dbReference>
<dbReference type="EMBL" id="LK032127">
    <property type="protein sequence ID" value="CDY22099.1"/>
    <property type="molecule type" value="Genomic_DNA"/>
</dbReference>
<dbReference type="EMBL" id="HG994363">
    <property type="protein sequence ID" value="CAF2034998.1"/>
    <property type="molecule type" value="Genomic_DNA"/>
</dbReference>
<accession>A0A078G9S4</accession>
<dbReference type="SUPFAM" id="SSF51197">
    <property type="entry name" value="Clavaminate synthase-like"/>
    <property type="match status" value="1"/>
</dbReference>
<dbReference type="InterPro" id="IPR026992">
    <property type="entry name" value="DIOX_N"/>
</dbReference>
<dbReference type="GO" id="GO:0046872">
    <property type="term" value="F:metal ion binding"/>
    <property type="evidence" value="ECO:0007669"/>
    <property type="project" value="UniProtKB-KW"/>
</dbReference>
<reference evidence="10" key="2">
    <citation type="submission" date="2014-06" db="EMBL/GenBank/DDBJ databases">
        <authorList>
            <person name="Genoscope - CEA"/>
        </authorList>
    </citation>
    <scope>NUCLEOTIDE SEQUENCE</scope>
</reference>
<protein>
    <submittedName>
        <fullName evidence="9">(rape) hypothetical protein</fullName>
    </submittedName>
    <submittedName>
        <fullName evidence="10">BnaA09g01280D protein</fullName>
    </submittedName>
</protein>
<gene>
    <name evidence="10" type="primary">BnaA09g01280D</name>
    <name evidence="9" type="ORF">DARMORV10_A09P02380.1</name>
    <name evidence="10" type="ORF">GSBRNA2T00018485001</name>
</gene>
<evidence type="ECO:0000313" key="10">
    <source>
        <dbReference type="EMBL" id="CDY22099.1"/>
    </source>
</evidence>
<dbReference type="PANTHER" id="PTHR47990">
    <property type="entry name" value="2-OXOGLUTARATE (2OG) AND FE(II)-DEPENDENT OXYGENASE SUPERFAMILY PROTEIN-RELATED"/>
    <property type="match status" value="1"/>
</dbReference>
<dbReference type="OrthoDB" id="288590at2759"/>
<dbReference type="GO" id="GO:0016706">
    <property type="term" value="F:2-oxoglutarate-dependent dioxygenase activity"/>
    <property type="evidence" value="ECO:0000318"/>
    <property type="project" value="GO_Central"/>
</dbReference>
<dbReference type="OMA" id="MHKFSTQ"/>
<dbReference type="STRING" id="3708.A0A078G9S4"/>
<evidence type="ECO:0000256" key="2">
    <source>
        <dbReference type="ARBA" id="ARBA00022723"/>
    </source>
</evidence>
<feature type="domain" description="Fe2OG dioxygenase" evidence="8">
    <location>
        <begin position="166"/>
        <end position="270"/>
    </location>
</feature>
<evidence type="ECO:0000256" key="6">
    <source>
        <dbReference type="ARBA" id="ARBA00057022"/>
    </source>
</evidence>
<dbReference type="InterPro" id="IPR027443">
    <property type="entry name" value="IPNS-like_sf"/>
</dbReference>
<dbReference type="PRINTS" id="PR00682">
    <property type="entry name" value="IPNSYNTHASE"/>
</dbReference>
<keyword evidence="2 7" id="KW-0479">Metal-binding</keyword>
<evidence type="ECO:0000256" key="7">
    <source>
        <dbReference type="RuleBase" id="RU003682"/>
    </source>
</evidence>
<keyword evidence="5 7" id="KW-0408">Iron</keyword>
<proteinExistence type="inferred from homology"/>
<dbReference type="Proteomes" id="UP000028999">
    <property type="component" value="Unassembled WGS sequence"/>
</dbReference>
<dbReference type="PROSITE" id="PS51471">
    <property type="entry name" value="FE2OG_OXY"/>
    <property type="match status" value="1"/>
</dbReference>
<dbReference type="Proteomes" id="UP001295469">
    <property type="component" value="Chromosome A09"/>
</dbReference>
<name>A0A078G9S4_BRANA</name>
<reference evidence="9" key="3">
    <citation type="submission" date="2021-01" db="EMBL/GenBank/DDBJ databases">
        <authorList>
            <consortium name="Genoscope - CEA"/>
            <person name="William W."/>
        </authorList>
    </citation>
    <scope>NUCLEOTIDE SEQUENCE</scope>
</reference>
<evidence type="ECO:0000256" key="4">
    <source>
        <dbReference type="ARBA" id="ARBA00023002"/>
    </source>
</evidence>
<comment type="function">
    <text evidence="6">Probable 2-oxoglutarate-dependent dioxygenase that may be involved in glucosinolates biosynthesis. May play a role in the production of aliphatic glucosinolates.</text>
</comment>
<keyword evidence="3" id="KW-0223">Dioxygenase</keyword>
<evidence type="ECO:0000256" key="5">
    <source>
        <dbReference type="ARBA" id="ARBA00023004"/>
    </source>
</evidence>
<dbReference type="FunFam" id="2.60.120.330:FF:000022">
    <property type="entry name" value="Probable 2-oxoglutarate-dependent dioxygenase AOP1.2"/>
    <property type="match status" value="1"/>
</dbReference>
<dbReference type="InterPro" id="IPR050231">
    <property type="entry name" value="Iron_ascorbate_oxido_reductase"/>
</dbReference>
<keyword evidence="11" id="KW-1185">Reference proteome</keyword>